<reference evidence="1 2" key="1">
    <citation type="submission" date="2022-12" db="EMBL/GenBank/DDBJ databases">
        <title>Dasania phycosphaerae sp. nov., isolated from particulate material of the south coast of Korea.</title>
        <authorList>
            <person name="Jiang Y."/>
        </authorList>
    </citation>
    <scope>NUCLEOTIDE SEQUENCE [LARGE SCALE GENOMIC DNA]</scope>
    <source>
        <strain evidence="1 2">GY-19</strain>
    </source>
</reference>
<proteinExistence type="predicted"/>
<keyword evidence="2" id="KW-1185">Reference proteome</keyword>
<name>A0A9J6RN91_9GAMM</name>
<dbReference type="RefSeq" id="WP_258331770.1">
    <property type="nucleotide sequence ID" value="NZ_JAPTGG010000008.1"/>
</dbReference>
<dbReference type="GO" id="GO:0003677">
    <property type="term" value="F:DNA binding"/>
    <property type="evidence" value="ECO:0007669"/>
    <property type="project" value="UniProtKB-KW"/>
</dbReference>
<gene>
    <name evidence="1" type="ORF">O0V09_10445</name>
</gene>
<protein>
    <submittedName>
        <fullName evidence="1">DNA-binding protein</fullName>
    </submittedName>
</protein>
<comment type="caution">
    <text evidence="1">The sequence shown here is derived from an EMBL/GenBank/DDBJ whole genome shotgun (WGS) entry which is preliminary data.</text>
</comment>
<sequence length="337" mass="38268">MPSDLTSSSIDRQNVLNNRYALEKIEEHLALGGLEFEGDRLFTKQQLTELFDVSDSTIEKYLSTHGDELKANGYQLLKGKKLRDFKGLSYGPVTDYGTKTSVLGVFNFRAVLNIAMILTESERAKAVRSRILDIVIDVVAERAGGHTKFINQRDADYLPSAYREYSYRKVFTDALDQYLDMGKFKYGIYTNKVYQLVFKENAKEYKQILKLAKGDNVRDTFYSEVLKAIASIENGLSQDMATKAGELGRKLSPSELDALLEGLEENPYLKPVIDDARTKMASRDMSFRDALHIKLESYLQTVPEGDVDKFLGDASRSLEEQLSDPETLEVFKRLKDR</sequence>
<dbReference type="EMBL" id="JAPTGG010000008">
    <property type="protein sequence ID" value="MCZ0865623.1"/>
    <property type="molecule type" value="Genomic_DNA"/>
</dbReference>
<keyword evidence="1" id="KW-0238">DNA-binding</keyword>
<dbReference type="AlphaFoldDB" id="A0A9J6RN91"/>
<accession>A0A9J6RN91</accession>
<evidence type="ECO:0000313" key="2">
    <source>
        <dbReference type="Proteomes" id="UP001069090"/>
    </source>
</evidence>
<organism evidence="1 2">
    <name type="scientific">Dasania phycosphaerae</name>
    <dbReference type="NCBI Taxonomy" id="2950436"/>
    <lineage>
        <taxon>Bacteria</taxon>
        <taxon>Pseudomonadati</taxon>
        <taxon>Pseudomonadota</taxon>
        <taxon>Gammaproteobacteria</taxon>
        <taxon>Cellvibrionales</taxon>
        <taxon>Spongiibacteraceae</taxon>
        <taxon>Dasania</taxon>
    </lineage>
</organism>
<dbReference type="Proteomes" id="UP001069090">
    <property type="component" value="Unassembled WGS sequence"/>
</dbReference>
<evidence type="ECO:0000313" key="1">
    <source>
        <dbReference type="EMBL" id="MCZ0865623.1"/>
    </source>
</evidence>